<evidence type="ECO:0000313" key="5">
    <source>
        <dbReference type="Proteomes" id="UP000635071"/>
    </source>
</evidence>
<dbReference type="SUPFAM" id="SSF53927">
    <property type="entry name" value="Cytidine deaminase-like"/>
    <property type="match status" value="1"/>
</dbReference>
<evidence type="ECO:0000256" key="2">
    <source>
        <dbReference type="ARBA" id="ARBA00023150"/>
    </source>
</evidence>
<comment type="subcellular location">
    <subcellularLocation>
        <location evidence="3">Cytoplasm</location>
    </subcellularLocation>
</comment>
<dbReference type="Pfam" id="PF02634">
    <property type="entry name" value="FdhD-NarQ"/>
    <property type="match status" value="1"/>
</dbReference>
<reference evidence="4" key="2">
    <citation type="submission" date="2020-09" db="EMBL/GenBank/DDBJ databases">
        <authorList>
            <person name="Sun Q."/>
            <person name="Zhou Y."/>
        </authorList>
    </citation>
    <scope>NUCLEOTIDE SEQUENCE</scope>
    <source>
        <strain evidence="4">CGMCC 1.15519</strain>
    </source>
</reference>
<dbReference type="GO" id="GO:0005737">
    <property type="term" value="C:cytoplasm"/>
    <property type="evidence" value="ECO:0007669"/>
    <property type="project" value="UniProtKB-SubCell"/>
</dbReference>
<dbReference type="GO" id="GO:0097163">
    <property type="term" value="F:sulfur carrier activity"/>
    <property type="evidence" value="ECO:0007669"/>
    <property type="project" value="UniProtKB-UniRule"/>
</dbReference>
<keyword evidence="1 3" id="KW-0963">Cytoplasm</keyword>
<dbReference type="EMBL" id="BMJM01000003">
    <property type="protein sequence ID" value="GGE05827.1"/>
    <property type="molecule type" value="Genomic_DNA"/>
</dbReference>
<evidence type="ECO:0000256" key="3">
    <source>
        <dbReference type="HAMAP-Rule" id="MF_00187"/>
    </source>
</evidence>
<gene>
    <name evidence="3 4" type="primary">fdhD</name>
    <name evidence="4" type="ORF">GCM10011529_10270</name>
</gene>
<keyword evidence="2 3" id="KW-0501">Molybdenum cofactor biosynthesis</keyword>
<dbReference type="PIRSF" id="PIRSF015626">
    <property type="entry name" value="FdhD"/>
    <property type="match status" value="1"/>
</dbReference>
<accession>A0A916ZNC4</accession>
<dbReference type="InterPro" id="IPR003786">
    <property type="entry name" value="FdhD"/>
</dbReference>
<dbReference type="Proteomes" id="UP000635071">
    <property type="component" value="Unassembled WGS sequence"/>
</dbReference>
<evidence type="ECO:0000313" key="4">
    <source>
        <dbReference type="EMBL" id="GGE05827.1"/>
    </source>
</evidence>
<evidence type="ECO:0000256" key="1">
    <source>
        <dbReference type="ARBA" id="ARBA00022490"/>
    </source>
</evidence>
<dbReference type="HAMAP" id="MF_00187">
    <property type="entry name" value="FdhD"/>
    <property type="match status" value="1"/>
</dbReference>
<dbReference type="GO" id="GO:0006777">
    <property type="term" value="P:Mo-molybdopterin cofactor biosynthetic process"/>
    <property type="evidence" value="ECO:0007669"/>
    <property type="project" value="UniProtKB-UniRule"/>
</dbReference>
<dbReference type="InterPro" id="IPR016193">
    <property type="entry name" value="Cytidine_deaminase-like"/>
</dbReference>
<organism evidence="4 5">
    <name type="scientific">Sandarakinorhabdus glacialis</name>
    <dbReference type="NCBI Taxonomy" id="1614636"/>
    <lineage>
        <taxon>Bacteria</taxon>
        <taxon>Pseudomonadati</taxon>
        <taxon>Pseudomonadota</taxon>
        <taxon>Alphaproteobacteria</taxon>
        <taxon>Sphingomonadales</taxon>
        <taxon>Sphingosinicellaceae</taxon>
        <taxon>Sandarakinorhabdus</taxon>
    </lineage>
</organism>
<dbReference type="NCBIfam" id="TIGR00129">
    <property type="entry name" value="fdhD_narQ"/>
    <property type="match status" value="1"/>
</dbReference>
<name>A0A916ZNC4_9SPHN</name>
<comment type="function">
    <text evidence="3">Required for formate dehydrogenase (FDH) activity. Acts as a sulfur carrier protein that transfers sulfur from IscS to the molybdenum cofactor prior to its insertion into FDH.</text>
</comment>
<reference evidence="4" key="1">
    <citation type="journal article" date="2014" name="Int. J. Syst. Evol. Microbiol.">
        <title>Complete genome sequence of Corynebacterium casei LMG S-19264T (=DSM 44701T), isolated from a smear-ripened cheese.</title>
        <authorList>
            <consortium name="US DOE Joint Genome Institute (JGI-PGF)"/>
            <person name="Walter F."/>
            <person name="Albersmeier A."/>
            <person name="Kalinowski J."/>
            <person name="Ruckert C."/>
        </authorList>
    </citation>
    <scope>NUCLEOTIDE SEQUENCE</scope>
    <source>
        <strain evidence="4">CGMCC 1.15519</strain>
    </source>
</reference>
<comment type="caution">
    <text evidence="4">The sequence shown here is derived from an EMBL/GenBank/DDBJ whole genome shotgun (WGS) entry which is preliminary data.</text>
</comment>
<dbReference type="PANTHER" id="PTHR30592:SF1">
    <property type="entry name" value="SULFUR CARRIER PROTEIN FDHD"/>
    <property type="match status" value="1"/>
</dbReference>
<feature type="active site" description="Cysteine persulfide intermediate" evidence="3">
    <location>
        <position position="103"/>
    </location>
</feature>
<keyword evidence="5" id="KW-1185">Reference proteome</keyword>
<sequence length="259" mass="26585">MVSSRACRPDGQQVTERCLPEECAVAIIHDGTTYAVLMASPTDLEDLAIGFSLTEGAIANMAAVAEFEMVGQADGIELRLWLRAGEGGAAGDRRRAIVGGSGCGLCGVESLAAAIHQVAKVTAGLRFSHGEIAAAAASLSGRQRLGDATRAVHAAGFWTRSEGLVAIREDVGRHNALDKLVGAMARMGRDGSGGIVVLTSRVSVEMVQKTARFGASVLVAISAPTALAVRTADAAGIALAAVARVDGFEIFCGAERIAQ</sequence>
<dbReference type="GO" id="GO:0016783">
    <property type="term" value="F:sulfurtransferase activity"/>
    <property type="evidence" value="ECO:0007669"/>
    <property type="project" value="InterPro"/>
</dbReference>
<protein>
    <recommendedName>
        <fullName evidence="3">Sulfur carrier protein FdhD</fullName>
    </recommendedName>
</protein>
<comment type="caution">
    <text evidence="3">Lacks conserved residue(s) required for the propagation of feature annotation.</text>
</comment>
<dbReference type="Gene3D" id="3.10.20.10">
    <property type="match status" value="1"/>
</dbReference>
<proteinExistence type="inferred from homology"/>
<dbReference type="PANTHER" id="PTHR30592">
    <property type="entry name" value="FORMATE DEHYDROGENASE"/>
    <property type="match status" value="1"/>
</dbReference>
<comment type="similarity">
    <text evidence="3">Belongs to the FdhD family.</text>
</comment>
<dbReference type="AlphaFoldDB" id="A0A916ZNC4"/>
<dbReference type="Gene3D" id="3.40.140.10">
    <property type="entry name" value="Cytidine Deaminase, domain 2"/>
    <property type="match status" value="1"/>
</dbReference>